<evidence type="ECO:0000313" key="5">
    <source>
        <dbReference type="Proteomes" id="UP000000467"/>
    </source>
</evidence>
<gene>
    <name evidence="4" type="ordered locus">Tph_c23970</name>
</gene>
<reference evidence="4 5" key="1">
    <citation type="journal article" date="2012" name="BMC Genomics">
        <title>Genome-guided analysis of physiological and morphological traits of the fermentative acetate oxidizer Thermacetogenium phaeum.</title>
        <authorList>
            <person name="Oehler D."/>
            <person name="Poehlein A."/>
            <person name="Leimbach A."/>
            <person name="Muller N."/>
            <person name="Daniel R."/>
            <person name="Gottschalk G."/>
            <person name="Schink B."/>
        </authorList>
    </citation>
    <scope>NUCLEOTIDE SEQUENCE [LARGE SCALE GENOMIC DNA]</scope>
    <source>
        <strain evidence="5">ATCC BAA-254 / DSM 26808 / PB</strain>
    </source>
</reference>
<name>K4LX80_THEPS</name>
<proteinExistence type="predicted"/>
<evidence type="ECO:0000259" key="3">
    <source>
        <dbReference type="Pfam" id="PF04412"/>
    </source>
</evidence>
<evidence type="ECO:0000256" key="2">
    <source>
        <dbReference type="ARBA" id="ARBA00023239"/>
    </source>
</evidence>
<dbReference type="RefSeq" id="WP_015051449.1">
    <property type="nucleotide sequence ID" value="NC_018870.1"/>
</dbReference>
<feature type="domain" description="Phosphomevalonate dehydratase large subunit-like" evidence="3">
    <location>
        <begin position="1"/>
        <end position="395"/>
    </location>
</feature>
<dbReference type="EMBL" id="CP003732">
    <property type="protein sequence ID" value="AFV12584.1"/>
    <property type="molecule type" value="Genomic_DNA"/>
</dbReference>
<protein>
    <recommendedName>
        <fullName evidence="3">Phosphomevalonate dehydratase large subunit-like domain-containing protein</fullName>
    </recommendedName>
</protein>
<sequence>MQLTDEEKRMLDGEYGEVVRKSLKILVALGEIYGAERMLKIKNVHSPGVSYRVAGDAGLNFVKDASREGRFTIPVTLNTIGIDSERWEELEYHFPRCFALKQIELLDAYQKMGAIATYTCAPYLTGNIPAMGEHIAWGESSAVAYVNSVVGARTNREGGPSALAAAVTGRVPEYGFHLEENRKGKYLIRVDMELKTDKDYAVLGYFAGRIAGRDVPVFEGIKWRPTLENLKALSAAIASSGAVALYHIVGVTPEAPTADAVIGKQEPIIFGRKEYREVVEKFTINGDVDFVVIGCPHCSIVEIGKVARLLEGKKVKAEFWVCTARQTKVLADKMGLTEIIEKAGARIICDTCPVLAPTSTKGYKKLLTNSGKLAHYAPGLWNLKTGLLEIEECVDAAIKGYWSGKA</sequence>
<dbReference type="HOGENOM" id="CLU_018825_1_0_9"/>
<dbReference type="eggNOG" id="COG1679">
    <property type="taxonomic scope" value="Bacteria"/>
</dbReference>
<dbReference type="Pfam" id="PF04412">
    <property type="entry name" value="AcnX"/>
    <property type="match status" value="1"/>
</dbReference>
<dbReference type="KEGG" id="tpz:Tph_c23970"/>
<dbReference type="PANTHER" id="PTHR36577">
    <property type="entry name" value="DUF521 DOMAIN PROTEIN (AFU_ORTHOLOGUE AFUA_6G00490)"/>
    <property type="match status" value="1"/>
</dbReference>
<evidence type="ECO:0000313" key="4">
    <source>
        <dbReference type="EMBL" id="AFV12584.1"/>
    </source>
</evidence>
<dbReference type="AlphaFoldDB" id="K4LX80"/>
<accession>K4LX80</accession>
<dbReference type="GO" id="GO:0016829">
    <property type="term" value="F:lyase activity"/>
    <property type="evidence" value="ECO:0007669"/>
    <property type="project" value="UniProtKB-KW"/>
</dbReference>
<dbReference type="STRING" id="1089553.Tph_c23970"/>
<keyword evidence="2" id="KW-0456">Lyase</keyword>
<keyword evidence="1" id="KW-0408">Iron</keyword>
<dbReference type="Proteomes" id="UP000000467">
    <property type="component" value="Chromosome"/>
</dbReference>
<keyword evidence="5" id="KW-1185">Reference proteome</keyword>
<organism evidence="4 5">
    <name type="scientific">Thermacetogenium phaeum (strain ATCC BAA-254 / DSM 26808 / PB)</name>
    <dbReference type="NCBI Taxonomy" id="1089553"/>
    <lineage>
        <taxon>Bacteria</taxon>
        <taxon>Bacillati</taxon>
        <taxon>Bacillota</taxon>
        <taxon>Clostridia</taxon>
        <taxon>Thermoanaerobacterales</taxon>
        <taxon>Thermoanaerobacteraceae</taxon>
        <taxon>Thermacetogenium</taxon>
    </lineage>
</organism>
<dbReference type="InterPro" id="IPR007506">
    <property type="entry name" value="PMDh-L-like_dom"/>
</dbReference>
<dbReference type="OrthoDB" id="1550274at2"/>
<dbReference type="PANTHER" id="PTHR36577:SF3">
    <property type="entry name" value="DUF521 DOMAIN PROTEIN (AFU_ORTHOLOGUE AFUA_6G00490)"/>
    <property type="match status" value="1"/>
</dbReference>
<evidence type="ECO:0000256" key="1">
    <source>
        <dbReference type="ARBA" id="ARBA00023004"/>
    </source>
</evidence>
<dbReference type="CDD" id="cd01355">
    <property type="entry name" value="AcnX"/>
    <property type="match status" value="1"/>
</dbReference>